<feature type="domain" description="Clathrin/coatomer adaptor adaptin-like N-terminal" evidence="8">
    <location>
        <begin position="93"/>
        <end position="290"/>
    </location>
</feature>
<dbReference type="InterPro" id="IPR017105">
    <property type="entry name" value="AP3_complex_dsu"/>
</dbReference>
<dbReference type="PANTHER" id="PTHR22781">
    <property type="entry name" value="DELTA ADAPTIN-RELATED"/>
    <property type="match status" value="1"/>
</dbReference>
<evidence type="ECO:0000256" key="3">
    <source>
        <dbReference type="ARBA" id="ARBA00022448"/>
    </source>
</evidence>
<reference evidence="9" key="1">
    <citation type="journal article" date="2020" name="Cell">
        <title>Large-Scale Comparative Analyses of Tick Genomes Elucidate Their Genetic Diversity and Vector Capacities.</title>
        <authorList>
            <consortium name="Tick Genome and Microbiome Consortium (TIGMIC)"/>
            <person name="Jia N."/>
            <person name="Wang J."/>
            <person name="Shi W."/>
            <person name="Du L."/>
            <person name="Sun Y."/>
            <person name="Zhan W."/>
            <person name="Jiang J.F."/>
            <person name="Wang Q."/>
            <person name="Zhang B."/>
            <person name="Ji P."/>
            <person name="Bell-Sakyi L."/>
            <person name="Cui X.M."/>
            <person name="Yuan T.T."/>
            <person name="Jiang B.G."/>
            <person name="Yang W.F."/>
            <person name="Lam T.T."/>
            <person name="Chang Q.C."/>
            <person name="Ding S.J."/>
            <person name="Wang X.J."/>
            <person name="Zhu J.G."/>
            <person name="Ruan X.D."/>
            <person name="Zhao L."/>
            <person name="Wei J.T."/>
            <person name="Ye R.Z."/>
            <person name="Que T.C."/>
            <person name="Du C.H."/>
            <person name="Zhou Y.H."/>
            <person name="Cheng J.X."/>
            <person name="Dai P.F."/>
            <person name="Guo W.B."/>
            <person name="Han X.H."/>
            <person name="Huang E.J."/>
            <person name="Li L.F."/>
            <person name="Wei W."/>
            <person name="Gao Y.C."/>
            <person name="Liu J.Z."/>
            <person name="Shao H.Z."/>
            <person name="Wang X."/>
            <person name="Wang C.C."/>
            <person name="Yang T.C."/>
            <person name="Huo Q.B."/>
            <person name="Li W."/>
            <person name="Chen H.Y."/>
            <person name="Chen S.E."/>
            <person name="Zhou L.G."/>
            <person name="Ni X.B."/>
            <person name="Tian J.H."/>
            <person name="Sheng Y."/>
            <person name="Liu T."/>
            <person name="Pan Y.S."/>
            <person name="Xia L.Y."/>
            <person name="Li J."/>
            <person name="Zhao F."/>
            <person name="Cao W.C."/>
        </authorList>
    </citation>
    <scope>NUCLEOTIDE SEQUENCE</scope>
    <source>
        <strain evidence="9">Rmic-2018</strain>
    </source>
</reference>
<evidence type="ECO:0000256" key="6">
    <source>
        <dbReference type="ARBA" id="ARBA00023136"/>
    </source>
</evidence>
<evidence type="ECO:0000256" key="4">
    <source>
        <dbReference type="ARBA" id="ARBA00022737"/>
    </source>
</evidence>
<evidence type="ECO:0000256" key="2">
    <source>
        <dbReference type="ARBA" id="ARBA00006613"/>
    </source>
</evidence>
<dbReference type="PANTHER" id="PTHR22781:SF12">
    <property type="entry name" value="AP-3 COMPLEX SUBUNIT DELTA-1"/>
    <property type="match status" value="1"/>
</dbReference>
<evidence type="ECO:0000256" key="7">
    <source>
        <dbReference type="SAM" id="MobiDB-lite"/>
    </source>
</evidence>
<comment type="similarity">
    <text evidence="2">Belongs to the adaptor complexes large subunit family.</text>
</comment>
<dbReference type="InterPro" id="IPR016024">
    <property type="entry name" value="ARM-type_fold"/>
</dbReference>
<feature type="region of interest" description="Disordered" evidence="7">
    <location>
        <begin position="311"/>
        <end position="351"/>
    </location>
</feature>
<dbReference type="EMBL" id="JABSTU010000006">
    <property type="protein sequence ID" value="KAH8028602.1"/>
    <property type="molecule type" value="Genomic_DNA"/>
</dbReference>
<dbReference type="InterPro" id="IPR002553">
    <property type="entry name" value="Clathrin/coatomer_adapt-like_N"/>
</dbReference>
<dbReference type="AlphaFoldDB" id="A0A9J6E2Y0"/>
<dbReference type="GO" id="GO:0016182">
    <property type="term" value="P:synaptic vesicle budding from endosome"/>
    <property type="evidence" value="ECO:0007669"/>
    <property type="project" value="TreeGrafter"/>
</dbReference>
<organism evidence="9 10">
    <name type="scientific">Rhipicephalus microplus</name>
    <name type="common">Cattle tick</name>
    <name type="synonym">Boophilus microplus</name>
    <dbReference type="NCBI Taxonomy" id="6941"/>
    <lineage>
        <taxon>Eukaryota</taxon>
        <taxon>Metazoa</taxon>
        <taxon>Ecdysozoa</taxon>
        <taxon>Arthropoda</taxon>
        <taxon>Chelicerata</taxon>
        <taxon>Arachnida</taxon>
        <taxon>Acari</taxon>
        <taxon>Parasitiformes</taxon>
        <taxon>Ixodida</taxon>
        <taxon>Ixodoidea</taxon>
        <taxon>Ixodidae</taxon>
        <taxon>Rhipicephalinae</taxon>
        <taxon>Rhipicephalus</taxon>
        <taxon>Boophilus</taxon>
    </lineage>
</organism>
<dbReference type="Proteomes" id="UP000821866">
    <property type="component" value="Chromosome 4"/>
</dbReference>
<evidence type="ECO:0000313" key="9">
    <source>
        <dbReference type="EMBL" id="KAH8028602.1"/>
    </source>
</evidence>
<dbReference type="GO" id="GO:0098943">
    <property type="term" value="P:neurotransmitter receptor transport, postsynaptic endosome to lysosome"/>
    <property type="evidence" value="ECO:0007669"/>
    <property type="project" value="TreeGrafter"/>
</dbReference>
<dbReference type="GO" id="GO:0098830">
    <property type="term" value="C:presynaptic endosome"/>
    <property type="evidence" value="ECO:0007669"/>
    <property type="project" value="TreeGrafter"/>
</dbReference>
<dbReference type="VEuPathDB" id="VectorBase:LOC119168708"/>
<dbReference type="Pfam" id="PF01602">
    <property type="entry name" value="Adaptin_N"/>
    <property type="match status" value="1"/>
</dbReference>
<dbReference type="GO" id="GO:0048499">
    <property type="term" value="P:synaptic vesicle membrane organization"/>
    <property type="evidence" value="ECO:0007669"/>
    <property type="project" value="TreeGrafter"/>
</dbReference>
<comment type="caution">
    <text evidence="9">The sequence shown here is derived from an EMBL/GenBank/DDBJ whole genome shotgun (WGS) entry which is preliminary data.</text>
</comment>
<evidence type="ECO:0000259" key="8">
    <source>
        <dbReference type="Pfam" id="PF01602"/>
    </source>
</evidence>
<dbReference type="GO" id="GO:1904115">
    <property type="term" value="C:axon cytoplasm"/>
    <property type="evidence" value="ECO:0007669"/>
    <property type="project" value="GOC"/>
</dbReference>
<protein>
    <recommendedName>
        <fullName evidence="8">Clathrin/coatomer adaptor adaptin-like N-terminal domain-containing protein</fullName>
    </recommendedName>
</protein>
<keyword evidence="6" id="KW-0472">Membrane</keyword>
<name>A0A9J6E2Y0_RHIMP</name>
<keyword evidence="4" id="KW-0677">Repeat</keyword>
<dbReference type="GO" id="GO:0010008">
    <property type="term" value="C:endosome membrane"/>
    <property type="evidence" value="ECO:0007669"/>
    <property type="project" value="TreeGrafter"/>
</dbReference>
<dbReference type="GO" id="GO:0006623">
    <property type="term" value="P:protein targeting to vacuole"/>
    <property type="evidence" value="ECO:0007669"/>
    <property type="project" value="TreeGrafter"/>
</dbReference>
<gene>
    <name evidence="9" type="ORF">HPB51_017728</name>
</gene>
<dbReference type="GO" id="GO:0006896">
    <property type="term" value="P:Golgi to vacuole transport"/>
    <property type="evidence" value="ECO:0007669"/>
    <property type="project" value="TreeGrafter"/>
</dbReference>
<dbReference type="GO" id="GO:0043195">
    <property type="term" value="C:terminal bouton"/>
    <property type="evidence" value="ECO:0007669"/>
    <property type="project" value="TreeGrafter"/>
</dbReference>
<dbReference type="Gene3D" id="1.25.10.10">
    <property type="entry name" value="Leucine-rich Repeat Variant"/>
    <property type="match status" value="1"/>
</dbReference>
<dbReference type="GO" id="GO:0048490">
    <property type="term" value="P:anterograde synaptic vesicle transport"/>
    <property type="evidence" value="ECO:0007669"/>
    <property type="project" value="TreeGrafter"/>
</dbReference>
<evidence type="ECO:0000313" key="10">
    <source>
        <dbReference type="Proteomes" id="UP000821866"/>
    </source>
</evidence>
<proteinExistence type="inferred from homology"/>
<dbReference type="InterPro" id="IPR011989">
    <property type="entry name" value="ARM-like"/>
</dbReference>
<keyword evidence="3" id="KW-0813">Transport</keyword>
<comment type="subcellular location">
    <subcellularLocation>
        <location evidence="1">Endomembrane system</location>
    </subcellularLocation>
</comment>
<accession>A0A9J6E2Y0</accession>
<evidence type="ECO:0000256" key="1">
    <source>
        <dbReference type="ARBA" id="ARBA00004308"/>
    </source>
</evidence>
<reference evidence="9" key="2">
    <citation type="submission" date="2021-09" db="EMBL/GenBank/DDBJ databases">
        <authorList>
            <person name="Jia N."/>
            <person name="Wang J."/>
            <person name="Shi W."/>
            <person name="Du L."/>
            <person name="Sun Y."/>
            <person name="Zhan W."/>
            <person name="Jiang J."/>
            <person name="Wang Q."/>
            <person name="Zhang B."/>
            <person name="Ji P."/>
            <person name="Sakyi L.B."/>
            <person name="Cui X."/>
            <person name="Yuan T."/>
            <person name="Jiang B."/>
            <person name="Yang W."/>
            <person name="Lam T.T.-Y."/>
            <person name="Chang Q."/>
            <person name="Ding S."/>
            <person name="Wang X."/>
            <person name="Zhu J."/>
            <person name="Ruan X."/>
            <person name="Zhao L."/>
            <person name="Wei J."/>
            <person name="Que T."/>
            <person name="Du C."/>
            <person name="Cheng J."/>
            <person name="Dai P."/>
            <person name="Han X."/>
            <person name="Huang E."/>
            <person name="Gao Y."/>
            <person name="Liu J."/>
            <person name="Shao H."/>
            <person name="Ye R."/>
            <person name="Li L."/>
            <person name="Wei W."/>
            <person name="Wang X."/>
            <person name="Wang C."/>
            <person name="Huo Q."/>
            <person name="Li W."/>
            <person name="Guo W."/>
            <person name="Chen H."/>
            <person name="Chen S."/>
            <person name="Zhou L."/>
            <person name="Zhou L."/>
            <person name="Ni X."/>
            <person name="Tian J."/>
            <person name="Zhou Y."/>
            <person name="Sheng Y."/>
            <person name="Liu T."/>
            <person name="Pan Y."/>
            <person name="Xia L."/>
            <person name="Li J."/>
            <person name="Zhao F."/>
            <person name="Cao W."/>
        </authorList>
    </citation>
    <scope>NUCLEOTIDE SEQUENCE</scope>
    <source>
        <strain evidence="9">Rmic-2018</strain>
        <tissue evidence="9">Larvae</tissue>
    </source>
</reference>
<keyword evidence="5" id="KW-0653">Protein transport</keyword>
<dbReference type="SUPFAM" id="SSF48371">
    <property type="entry name" value="ARM repeat"/>
    <property type="match status" value="1"/>
</dbReference>
<keyword evidence="10" id="KW-1185">Reference proteome</keyword>
<evidence type="ECO:0000256" key="5">
    <source>
        <dbReference type="ARBA" id="ARBA00022927"/>
    </source>
</evidence>
<sequence length="351" mass="38512">MRPNLQHSPCPCLCPRRFRGLVEAEKSEEASAAAAAAAAVALVGGPVEPLQENEGGDHSKVPCWFAGKASEIPGAAGHVQDTEDAPQECPSPQDLVLQCLDDKDESIRLRALDLLYGMVSKKNLMEIVKKLMVHMDRAEGTTYRDELLSKIIDICSQNNYQYITNFEWYVSVLVELTRIEGTKHGLTIASQMLDVAVRVQAVRAFSVSQMAVLLDNTHLLMGSGQRNSICEVLYAAAWICGEYSELLPEPHSTLEALVVHGRASFPAHPEHACCALNLVKQVSKMHARGEQVSDELLALFSGELNPVAPKAQKKVPLPEGLDLDQWINDPPSESSSEEEENTTEIFIKSDK</sequence>
<dbReference type="GO" id="GO:0030123">
    <property type="term" value="C:AP-3 adaptor complex"/>
    <property type="evidence" value="ECO:0007669"/>
    <property type="project" value="InterPro"/>
</dbReference>